<evidence type="ECO:0000256" key="1">
    <source>
        <dbReference type="SAM" id="MobiDB-lite"/>
    </source>
</evidence>
<protein>
    <submittedName>
        <fullName evidence="2">Uncharacterized protein</fullName>
    </submittedName>
</protein>
<proteinExistence type="predicted"/>
<feature type="compositionally biased region" description="Basic and acidic residues" evidence="1">
    <location>
        <begin position="229"/>
        <end position="241"/>
    </location>
</feature>
<feature type="region of interest" description="Disordered" evidence="1">
    <location>
        <begin position="214"/>
        <end position="241"/>
    </location>
</feature>
<organism evidence="2">
    <name type="scientific">Aureoumbra lagunensis</name>
    <dbReference type="NCBI Taxonomy" id="44058"/>
    <lineage>
        <taxon>Eukaryota</taxon>
        <taxon>Sar</taxon>
        <taxon>Stramenopiles</taxon>
        <taxon>Ochrophyta</taxon>
        <taxon>Pelagophyceae</taxon>
        <taxon>Pelagomonadales</taxon>
        <taxon>Aureoumbra</taxon>
    </lineage>
</organism>
<reference evidence="2" key="1">
    <citation type="submission" date="2021-01" db="EMBL/GenBank/DDBJ databases">
        <authorList>
            <person name="Corre E."/>
            <person name="Pelletier E."/>
            <person name="Niang G."/>
            <person name="Scheremetjew M."/>
            <person name="Finn R."/>
            <person name="Kale V."/>
            <person name="Holt S."/>
            <person name="Cochrane G."/>
            <person name="Meng A."/>
            <person name="Brown T."/>
            <person name="Cohen L."/>
        </authorList>
    </citation>
    <scope>NUCLEOTIDE SEQUENCE</scope>
    <source>
        <strain evidence="2">CCMP1510</strain>
    </source>
</reference>
<dbReference type="EMBL" id="HBIJ01011117">
    <property type="protein sequence ID" value="CAE0366855.1"/>
    <property type="molecule type" value="Transcribed_RNA"/>
</dbReference>
<name>A0A7S3JW22_9STRA</name>
<gene>
    <name evidence="2" type="ORF">ALAG00032_LOCUS7603</name>
</gene>
<feature type="compositionally biased region" description="Pro residues" evidence="1">
    <location>
        <begin position="214"/>
        <end position="227"/>
    </location>
</feature>
<accession>A0A7S3JW22</accession>
<dbReference type="AlphaFoldDB" id="A0A7S3JW22"/>
<sequence>MNVEELIKSYEKKQEKKIMQAIEDAESQRYWENELVREEPPARSWEEPLGTDKAIWEWRRQFPCLRIRGRAIFVDDRNDQVEEKEESVLGWSDSSDDNSPNFWSQTCEVNPFDQDELPPPEAETWRIVFDNDALDESAVFKKIKKSTSTQPPPPPTSSQERQAIFEPDLNTLTVIGIEPPRRSFLLPEEDEDSEIFASDGEYFDFLALSKWNEPPPSDPDNLFPPPLLSERRDSAHRDDSALRRGRAQAVFVLEACMQEKNSKSCLACVG</sequence>
<evidence type="ECO:0000313" key="2">
    <source>
        <dbReference type="EMBL" id="CAE0366855.1"/>
    </source>
</evidence>